<dbReference type="GO" id="GO:0030416">
    <property type="term" value="P:methylamine metabolic process"/>
    <property type="evidence" value="ECO:0007669"/>
    <property type="project" value="InterPro"/>
</dbReference>
<feature type="transmembrane region" description="Helical" evidence="5">
    <location>
        <begin position="76"/>
        <end position="96"/>
    </location>
</feature>
<protein>
    <submittedName>
        <fullName evidence="7">Methylamine utilization protein MauE</fullName>
    </submittedName>
</protein>
<dbReference type="GO" id="GO:0016020">
    <property type="term" value="C:membrane"/>
    <property type="evidence" value="ECO:0007669"/>
    <property type="project" value="UniProtKB-SubCell"/>
</dbReference>
<keyword evidence="8" id="KW-1185">Reference proteome</keyword>
<gene>
    <name evidence="7" type="ORF">SCOCK_300039</name>
</gene>
<dbReference type="AlphaFoldDB" id="A0A9W4DTE0"/>
<accession>A0A9W4DTE0</accession>
<keyword evidence="3 5" id="KW-1133">Transmembrane helix</keyword>
<comment type="subcellular location">
    <subcellularLocation>
        <location evidence="1">Membrane</location>
        <topology evidence="1">Multi-pass membrane protein</topology>
    </subcellularLocation>
</comment>
<keyword evidence="2 5" id="KW-0812">Transmembrane</keyword>
<name>A0A9W4DTE0_9ACTN</name>
<sequence>MDRVFSMACSLLASVVGGTLLVAGVPKLRDREGLLRVVRAYQVLPAGAERVVALLLPYAEIAVGALLVLGVAVRPAAALGGLLFLGFCAGLTVNLLRGRRELDCGCFAFGVKDAVPHIGWFHALRALALALVAGLTVATYRGPGLAGHAVAVALAALLLAMVTAAAQVRQVVHPGRRPVDTHLSRAAGALRQAPAGPSRR</sequence>
<dbReference type="InterPro" id="IPR009908">
    <property type="entry name" value="Methylamine_util_MauE"/>
</dbReference>
<evidence type="ECO:0000256" key="1">
    <source>
        <dbReference type="ARBA" id="ARBA00004141"/>
    </source>
</evidence>
<dbReference type="Pfam" id="PF07291">
    <property type="entry name" value="MauE"/>
    <property type="match status" value="1"/>
</dbReference>
<evidence type="ECO:0000313" key="7">
    <source>
        <dbReference type="EMBL" id="CAG6395230.1"/>
    </source>
</evidence>
<organism evidence="7 8">
    <name type="scientific">Actinacidiphila cocklensis</name>
    <dbReference type="NCBI Taxonomy" id="887465"/>
    <lineage>
        <taxon>Bacteria</taxon>
        <taxon>Bacillati</taxon>
        <taxon>Actinomycetota</taxon>
        <taxon>Actinomycetes</taxon>
        <taxon>Kitasatosporales</taxon>
        <taxon>Streptomycetaceae</taxon>
        <taxon>Actinacidiphila</taxon>
    </lineage>
</organism>
<proteinExistence type="predicted"/>
<evidence type="ECO:0000313" key="8">
    <source>
        <dbReference type="Proteomes" id="UP001152519"/>
    </source>
</evidence>
<feature type="domain" description="Methylamine utilisation protein MauE" evidence="6">
    <location>
        <begin position="8"/>
        <end position="136"/>
    </location>
</feature>
<dbReference type="EMBL" id="CAJSLV010000060">
    <property type="protein sequence ID" value="CAG6395230.1"/>
    <property type="molecule type" value="Genomic_DNA"/>
</dbReference>
<comment type="caution">
    <text evidence="7">The sequence shown here is derived from an EMBL/GenBank/DDBJ whole genome shotgun (WGS) entry which is preliminary data.</text>
</comment>
<evidence type="ECO:0000256" key="2">
    <source>
        <dbReference type="ARBA" id="ARBA00022692"/>
    </source>
</evidence>
<evidence type="ECO:0000259" key="6">
    <source>
        <dbReference type="Pfam" id="PF07291"/>
    </source>
</evidence>
<evidence type="ECO:0000256" key="3">
    <source>
        <dbReference type="ARBA" id="ARBA00022989"/>
    </source>
</evidence>
<evidence type="ECO:0000256" key="5">
    <source>
        <dbReference type="SAM" id="Phobius"/>
    </source>
</evidence>
<dbReference type="Proteomes" id="UP001152519">
    <property type="component" value="Unassembled WGS sequence"/>
</dbReference>
<evidence type="ECO:0000256" key="4">
    <source>
        <dbReference type="ARBA" id="ARBA00023136"/>
    </source>
</evidence>
<keyword evidence="4 5" id="KW-0472">Membrane</keyword>
<feature type="transmembrane region" description="Helical" evidence="5">
    <location>
        <begin position="117"/>
        <end position="140"/>
    </location>
</feature>
<feature type="transmembrane region" description="Helical" evidence="5">
    <location>
        <begin position="146"/>
        <end position="168"/>
    </location>
</feature>
<reference evidence="7" key="1">
    <citation type="submission" date="2021-05" db="EMBL/GenBank/DDBJ databases">
        <authorList>
            <person name="Arsene-Ploetze F."/>
        </authorList>
    </citation>
    <scope>NUCLEOTIDE SEQUENCE</scope>
    <source>
        <strain evidence="7">DSM 42138</strain>
    </source>
</reference>